<sequence length="869" mass="86598">MSAPASAAPGTAFNVTVTALDASSNIATSYLGTVHFTSNDGAAVLPANYTFGPGDAGAHTFSVVLNSAGNRTVTAIDTASSAITGTGNISVSTRATTISVASSVNPSSTGQSVTFTATVTASGGTPTGTVTFKDGATTLGAPVTLSGGIATFSTTTLTSGVHSITADYGGDPNFTGSTSSALTQNVNVAPSTTTLTSPANPSRVGQSVTFTATVTGTSGTPTGTVTFKDGATALGAPVTLAGGIATFSTTALTGGAHSITAVYAGDTNFTGSTSSALTQNVNVTSSTATLTSSANPSKAGQSVTFTATVTGASGTPTGMVTFKDGATTIGGPVPLSGGAATFSTNALSAGTHAVTAVYSGDGSYTGSTSAAVSQVVQGATTTTLTSSLNPSPSGQPVTFTAVVTGLGGTPGGTVTFSDGGTAIGTATLSAGVATITTTTLAAGSHSIMASYGGGANFNPSASQALAQTVNTPSDSAKLRELQVNVTKVVAQASGQAISGAIDSAISDGFNDNGGNFATPGPSGMRFNFAADGNDVGEAGVNPAQSRSAYSASGDLAGTGNGRTGQTGSRRVDDAFAAIDQQMPRKAPTKNFREDKDWLFWVDVRGSGIDRLTSTTTAAGTTTAAAPLYGQQINALAGLTYRMRPDFLVGVVGGYENFSYTEQDINGKLTGDGWTIGSYLGWKITPTLRYDAAVTYSGIGYNSVAGTAQGNFSGDRWMVATGLTGTYKAWGFAFEPSAKVYALWENEGAYVDSLGTQQASRRFSSGRASAGMKAIYPFAWTDTVSLAPYLGIYGDYYFNQDNAAAIVAAGGVPLASTPLLDGWSARVTAGLGAKFEGGAALGVGAEYGGIGANFQTWTFKARGQVPFSAQ</sequence>
<dbReference type="Gene3D" id="2.60.40.10">
    <property type="entry name" value="Immunoglobulins"/>
    <property type="match status" value="4"/>
</dbReference>
<feature type="region of interest" description="Disordered" evidence="1">
    <location>
        <begin position="537"/>
        <end position="569"/>
    </location>
</feature>
<dbReference type="Pfam" id="PF03797">
    <property type="entry name" value="Autotransporter"/>
    <property type="match status" value="1"/>
</dbReference>
<evidence type="ECO:0000259" key="2">
    <source>
        <dbReference type="PROSITE" id="PS51208"/>
    </source>
</evidence>
<dbReference type="Pfam" id="PF16640">
    <property type="entry name" value="Big_3_5"/>
    <property type="match status" value="4"/>
</dbReference>
<keyword evidence="4" id="KW-1185">Reference proteome</keyword>
<reference evidence="3" key="2">
    <citation type="submission" date="2024-03" db="EMBL/GenBank/DDBJ databases">
        <authorList>
            <person name="Bromfield E.S.P."/>
            <person name="Cloutier S."/>
        </authorList>
    </citation>
    <scope>NUCLEOTIDE SEQUENCE</scope>
    <source>
        <strain evidence="3">5S5</strain>
    </source>
</reference>
<evidence type="ECO:0000256" key="1">
    <source>
        <dbReference type="SAM" id="MobiDB-lite"/>
    </source>
</evidence>
<organism evidence="3 4">
    <name type="scientific">Bradyrhizobium septentrionale</name>
    <dbReference type="NCBI Taxonomy" id="1404411"/>
    <lineage>
        <taxon>Bacteria</taxon>
        <taxon>Pseudomonadati</taxon>
        <taxon>Pseudomonadota</taxon>
        <taxon>Alphaproteobacteria</taxon>
        <taxon>Hyphomicrobiales</taxon>
        <taxon>Nitrobacteraceae</taxon>
        <taxon>Bradyrhizobium</taxon>
    </lineage>
</organism>
<dbReference type="SUPFAM" id="SSF103515">
    <property type="entry name" value="Autotransporter"/>
    <property type="match status" value="1"/>
</dbReference>
<evidence type="ECO:0000313" key="4">
    <source>
        <dbReference type="Proteomes" id="UP001432046"/>
    </source>
</evidence>
<dbReference type="InterPro" id="IPR032109">
    <property type="entry name" value="Big_3_5"/>
</dbReference>
<dbReference type="InterPro" id="IPR036709">
    <property type="entry name" value="Autotransporte_beta_dom_sf"/>
</dbReference>
<dbReference type="Gene3D" id="2.40.128.130">
    <property type="entry name" value="Autotransporter beta-domain"/>
    <property type="match status" value="1"/>
</dbReference>
<dbReference type="InterPro" id="IPR005546">
    <property type="entry name" value="Autotransporte_beta"/>
</dbReference>
<protein>
    <submittedName>
        <fullName evidence="3">Ig-like domain repeat protein</fullName>
    </submittedName>
</protein>
<accession>A0ABZ2P6Y3</accession>
<reference evidence="3" key="1">
    <citation type="journal article" date="2021" name="Int. J. Syst. Evol. Microbiol.">
        <title>Bradyrhizobium septentrionale sp. nov. (sv. septentrionale) and Bradyrhizobium quebecense sp. nov. (sv. septentrionale) associated with legumes native to Canada possess rearranged symbiosis genes and numerous insertion sequences.</title>
        <authorList>
            <person name="Bromfield E.S.P."/>
            <person name="Cloutier S."/>
        </authorList>
    </citation>
    <scope>NUCLEOTIDE SEQUENCE</scope>
    <source>
        <strain evidence="3">5S5</strain>
    </source>
</reference>
<feature type="domain" description="Autotransporter" evidence="2">
    <location>
        <begin position="592"/>
        <end position="866"/>
    </location>
</feature>
<dbReference type="SMART" id="SM00869">
    <property type="entry name" value="Autotransporter"/>
    <property type="match status" value="1"/>
</dbReference>
<proteinExistence type="predicted"/>
<dbReference type="InterPro" id="IPR013783">
    <property type="entry name" value="Ig-like_fold"/>
</dbReference>
<evidence type="ECO:0000313" key="3">
    <source>
        <dbReference type="EMBL" id="WXC83007.1"/>
    </source>
</evidence>
<dbReference type="RefSeq" id="WP_338821743.1">
    <property type="nucleotide sequence ID" value="NZ_CP147708.1"/>
</dbReference>
<dbReference type="Proteomes" id="UP001432046">
    <property type="component" value="Chromosome"/>
</dbReference>
<gene>
    <name evidence="3" type="ORF">WDK88_16185</name>
</gene>
<dbReference type="PROSITE" id="PS51208">
    <property type="entry name" value="AUTOTRANSPORTER"/>
    <property type="match status" value="1"/>
</dbReference>
<name>A0ABZ2P6Y3_9BRAD</name>
<dbReference type="EMBL" id="CP147711">
    <property type="protein sequence ID" value="WXC83007.1"/>
    <property type="molecule type" value="Genomic_DNA"/>
</dbReference>